<evidence type="ECO:0000313" key="2">
    <source>
        <dbReference type="Proteomes" id="UP001596378"/>
    </source>
</evidence>
<dbReference type="InterPro" id="IPR036725">
    <property type="entry name" value="ColE3_ribonuclease_sf"/>
</dbReference>
<protein>
    <submittedName>
        <fullName evidence="1">Uncharacterized protein</fullName>
    </submittedName>
</protein>
<accession>A0ABW2FDE7</accession>
<reference evidence="2" key="1">
    <citation type="journal article" date="2019" name="Int. J. Syst. Evol. Microbiol.">
        <title>The Global Catalogue of Microorganisms (GCM) 10K type strain sequencing project: providing services to taxonomists for standard genome sequencing and annotation.</title>
        <authorList>
            <consortium name="The Broad Institute Genomics Platform"/>
            <consortium name="The Broad Institute Genome Sequencing Center for Infectious Disease"/>
            <person name="Wu L."/>
            <person name="Ma J."/>
        </authorList>
    </citation>
    <scope>NUCLEOTIDE SEQUENCE [LARGE SCALE GENOMIC DNA]</scope>
    <source>
        <strain evidence="2">KCTC 12907</strain>
    </source>
</reference>
<name>A0ABW2FDE7_9BACL</name>
<organism evidence="1 2">
    <name type="scientific">Cohnella cellulosilytica</name>
    <dbReference type="NCBI Taxonomy" id="986710"/>
    <lineage>
        <taxon>Bacteria</taxon>
        <taxon>Bacillati</taxon>
        <taxon>Bacillota</taxon>
        <taxon>Bacilli</taxon>
        <taxon>Bacillales</taxon>
        <taxon>Paenibacillaceae</taxon>
        <taxon>Cohnella</taxon>
    </lineage>
</organism>
<dbReference type="Gene3D" id="3.10.380.10">
    <property type="entry name" value="Colicin E3-like ribonuclease domain"/>
    <property type="match status" value="1"/>
</dbReference>
<dbReference type="Proteomes" id="UP001596378">
    <property type="component" value="Unassembled WGS sequence"/>
</dbReference>
<evidence type="ECO:0000313" key="1">
    <source>
        <dbReference type="EMBL" id="MFC7151265.1"/>
    </source>
</evidence>
<sequence>MRNTAKVIADAKGLVKSSGLTKLNNRDVYLDTATGNLYAVDTQHGKFELTNSKGKHQEK</sequence>
<keyword evidence="2" id="KW-1185">Reference proteome</keyword>
<dbReference type="EMBL" id="JBHTAI010000015">
    <property type="protein sequence ID" value="MFC7151265.1"/>
    <property type="molecule type" value="Genomic_DNA"/>
</dbReference>
<proteinExistence type="predicted"/>
<gene>
    <name evidence="1" type="ORF">ACFQMJ_22240</name>
</gene>
<comment type="caution">
    <text evidence="1">The sequence shown here is derived from an EMBL/GenBank/DDBJ whole genome shotgun (WGS) entry which is preliminary data.</text>
</comment>
<dbReference type="RefSeq" id="WP_378047752.1">
    <property type="nucleotide sequence ID" value="NZ_JBHMDN010000015.1"/>
</dbReference>